<protein>
    <submittedName>
        <fullName evidence="1">Uncharacterized protein</fullName>
    </submittedName>
</protein>
<organism evidence="1 2">
    <name type="scientific">Urocitellus parryii</name>
    <name type="common">Arctic ground squirrel</name>
    <name type="synonym">Spermophilus parryii</name>
    <dbReference type="NCBI Taxonomy" id="9999"/>
    <lineage>
        <taxon>Eukaryota</taxon>
        <taxon>Metazoa</taxon>
        <taxon>Chordata</taxon>
        <taxon>Craniata</taxon>
        <taxon>Vertebrata</taxon>
        <taxon>Euteleostomi</taxon>
        <taxon>Mammalia</taxon>
        <taxon>Eutheria</taxon>
        <taxon>Euarchontoglires</taxon>
        <taxon>Glires</taxon>
        <taxon>Rodentia</taxon>
        <taxon>Sciuromorpha</taxon>
        <taxon>Sciuridae</taxon>
        <taxon>Xerinae</taxon>
        <taxon>Marmotini</taxon>
        <taxon>Urocitellus</taxon>
    </lineage>
</organism>
<keyword evidence="2" id="KW-1185">Reference proteome</keyword>
<sequence length="90" mass="10031">MPAGVLPPNEEQYSMLVNNNGFTADMKGNPEHPTPKYTKVGGRVWECHPWTLMWSMVCGGTTSCLPRTCWATTSISRNPLVIVDTHQLQN</sequence>
<evidence type="ECO:0000313" key="1">
    <source>
        <dbReference type="Ensembl" id="ENSUPAP00010002092.1"/>
    </source>
</evidence>
<dbReference type="Ensembl" id="ENSUPAT00010002436.1">
    <property type="protein sequence ID" value="ENSUPAP00010002092.1"/>
    <property type="gene ID" value="ENSUPAG00010001780.1"/>
</dbReference>
<reference evidence="1" key="2">
    <citation type="submission" date="2025-09" db="UniProtKB">
        <authorList>
            <consortium name="Ensembl"/>
        </authorList>
    </citation>
    <scope>IDENTIFICATION</scope>
</reference>
<name>A0A8D2GNU5_UROPR</name>
<dbReference type="AlphaFoldDB" id="A0A8D2GNU5"/>
<accession>A0A8D2GNU5</accession>
<proteinExistence type="predicted"/>
<dbReference type="Proteomes" id="UP000694417">
    <property type="component" value="Unplaced"/>
</dbReference>
<reference evidence="1" key="1">
    <citation type="submission" date="2025-08" db="UniProtKB">
        <authorList>
            <consortium name="Ensembl"/>
        </authorList>
    </citation>
    <scope>IDENTIFICATION</scope>
</reference>
<evidence type="ECO:0000313" key="2">
    <source>
        <dbReference type="Proteomes" id="UP000694417"/>
    </source>
</evidence>